<dbReference type="Proteomes" id="UP001152300">
    <property type="component" value="Unassembled WGS sequence"/>
</dbReference>
<evidence type="ECO:0000313" key="3">
    <source>
        <dbReference type="EMBL" id="KAJ8070427.1"/>
    </source>
</evidence>
<proteinExistence type="predicted"/>
<name>A0A9X0DQL4_9HELO</name>
<reference evidence="3" key="1">
    <citation type="submission" date="2022-11" db="EMBL/GenBank/DDBJ databases">
        <title>Genome Resource of Sclerotinia nivalis Strain SnTB1, a Plant Pathogen Isolated from American Ginseng.</title>
        <authorList>
            <person name="Fan S."/>
        </authorList>
    </citation>
    <scope>NUCLEOTIDE SEQUENCE</scope>
    <source>
        <strain evidence="3">SnTB1</strain>
    </source>
</reference>
<dbReference type="EMBL" id="JAPEIS010000001">
    <property type="protein sequence ID" value="KAJ8070427.1"/>
    <property type="molecule type" value="Genomic_DNA"/>
</dbReference>
<keyword evidence="4" id="KW-1185">Reference proteome</keyword>
<feature type="region of interest" description="Disordered" evidence="1">
    <location>
        <begin position="1"/>
        <end position="43"/>
    </location>
</feature>
<gene>
    <name evidence="3" type="ORF">OCU04_000801</name>
</gene>
<sequence length="386" mass="44992">MANSQPIDSSDNHNMDIDNHEDVSESDDFHSENDDLDGFDDFEGHNMEESTMSLSDIELEDGRTALTFKRLEQLPEELQMNIWKFVALHVRRTIIMKFEWDSFMFANCPPTPAFMHVCRQARKYGLEIFKPVDARGVPRDIENNHTCRAFYFYVNPISDDFILKFGDETFCPRPVYCPIESNTSYPKLRAAEMGLQNEYQALVQGQDVLPTLQVLSRWLIIIQIQAHHPPPPPGEPVFPAADILPQFFTNIRSVGINLDLPFSRDFDFSQMNPNFLRNWARDAIKTKFDDVFTEILDHFPKLEYAFAVVRAHGRSSQDFNERFEPDKKNWRSVGMANGEGVIMGKDEFKQLEYEGRRWFMERIDGGGGLNRVDFELYVQRNIYWEI</sequence>
<accession>A0A9X0DQL4</accession>
<comment type="caution">
    <text evidence="3">The sequence shown here is derived from an EMBL/GenBank/DDBJ whole genome shotgun (WGS) entry which is preliminary data.</text>
</comment>
<evidence type="ECO:0000256" key="1">
    <source>
        <dbReference type="SAM" id="MobiDB-lite"/>
    </source>
</evidence>
<dbReference type="AlphaFoldDB" id="A0A9X0DQL4"/>
<feature type="domain" description="2EXR" evidence="2">
    <location>
        <begin position="68"/>
        <end position="159"/>
    </location>
</feature>
<dbReference type="OrthoDB" id="3530434at2759"/>
<organism evidence="3 4">
    <name type="scientific">Sclerotinia nivalis</name>
    <dbReference type="NCBI Taxonomy" id="352851"/>
    <lineage>
        <taxon>Eukaryota</taxon>
        <taxon>Fungi</taxon>
        <taxon>Dikarya</taxon>
        <taxon>Ascomycota</taxon>
        <taxon>Pezizomycotina</taxon>
        <taxon>Leotiomycetes</taxon>
        <taxon>Helotiales</taxon>
        <taxon>Sclerotiniaceae</taxon>
        <taxon>Sclerotinia</taxon>
    </lineage>
</organism>
<dbReference type="Pfam" id="PF20150">
    <property type="entry name" value="2EXR"/>
    <property type="match status" value="1"/>
</dbReference>
<protein>
    <recommendedName>
        <fullName evidence="2">2EXR domain-containing protein</fullName>
    </recommendedName>
</protein>
<feature type="compositionally biased region" description="Basic and acidic residues" evidence="1">
    <location>
        <begin position="10"/>
        <end position="33"/>
    </location>
</feature>
<evidence type="ECO:0000313" key="4">
    <source>
        <dbReference type="Proteomes" id="UP001152300"/>
    </source>
</evidence>
<dbReference type="InterPro" id="IPR045518">
    <property type="entry name" value="2EXR"/>
</dbReference>
<evidence type="ECO:0000259" key="2">
    <source>
        <dbReference type="Pfam" id="PF20150"/>
    </source>
</evidence>